<evidence type="ECO:0000313" key="2">
    <source>
        <dbReference type="EMBL" id="GAH16710.1"/>
    </source>
</evidence>
<dbReference type="EMBL" id="BART01030370">
    <property type="protein sequence ID" value="GAH16710.1"/>
    <property type="molecule type" value="Genomic_DNA"/>
</dbReference>
<comment type="caution">
    <text evidence="2">The sequence shown here is derived from an EMBL/GenBank/DDBJ whole genome shotgun (WGS) entry which is preliminary data.</text>
</comment>
<evidence type="ECO:0000256" key="1">
    <source>
        <dbReference type="ARBA" id="ARBA00022553"/>
    </source>
</evidence>
<keyword evidence="1" id="KW-0597">Phosphoprotein</keyword>
<dbReference type="Gene3D" id="3.40.720.10">
    <property type="entry name" value="Alkaline Phosphatase, subunit A"/>
    <property type="match status" value="1"/>
</dbReference>
<dbReference type="PANTHER" id="PTHR11596:SF5">
    <property type="entry name" value="ALKALINE PHOSPHATASE"/>
    <property type="match status" value="1"/>
</dbReference>
<dbReference type="InterPro" id="IPR001952">
    <property type="entry name" value="Alkaline_phosphatase"/>
</dbReference>
<reference evidence="2" key="1">
    <citation type="journal article" date="2014" name="Front. Microbiol.">
        <title>High frequency of phylogenetically diverse reductive dehalogenase-homologous genes in deep subseafloor sedimentary metagenomes.</title>
        <authorList>
            <person name="Kawai M."/>
            <person name="Futagami T."/>
            <person name="Toyoda A."/>
            <person name="Takaki Y."/>
            <person name="Nishi S."/>
            <person name="Hori S."/>
            <person name="Arai W."/>
            <person name="Tsubouchi T."/>
            <person name="Morono Y."/>
            <person name="Uchiyama I."/>
            <person name="Ito T."/>
            <person name="Fujiyama A."/>
            <person name="Inagaki F."/>
            <person name="Takami H."/>
        </authorList>
    </citation>
    <scope>NUCLEOTIDE SEQUENCE</scope>
    <source>
        <strain evidence="2">Expedition CK06-06</strain>
    </source>
</reference>
<dbReference type="PANTHER" id="PTHR11596">
    <property type="entry name" value="ALKALINE PHOSPHATASE"/>
    <property type="match status" value="1"/>
</dbReference>
<evidence type="ECO:0008006" key="3">
    <source>
        <dbReference type="Google" id="ProtNLM"/>
    </source>
</evidence>
<dbReference type="Pfam" id="PF00245">
    <property type="entry name" value="Alk_phosphatase"/>
    <property type="match status" value="1"/>
</dbReference>
<accession>X1E8J9</accession>
<sequence length="154" mass="16785">MDAASMYQCGKTGSQVYEKFPIRYAMTTWSATGNQYDPITAWRSFAWVLKDPTDSAASATAMATGVKTYEGAISVNSNKVKLTTIFELAEKKGRSTGVVTSVQFSNATPACFVAHNEKRSNYNEIAQEMLLASPVDVIMGCGHPYFDKTGKLTL</sequence>
<organism evidence="2">
    <name type="scientific">marine sediment metagenome</name>
    <dbReference type="NCBI Taxonomy" id="412755"/>
    <lineage>
        <taxon>unclassified sequences</taxon>
        <taxon>metagenomes</taxon>
        <taxon>ecological metagenomes</taxon>
    </lineage>
</organism>
<dbReference type="PRINTS" id="PR00113">
    <property type="entry name" value="ALKPHPHTASE"/>
</dbReference>
<protein>
    <recommendedName>
        <fullName evidence="3">Alkaline phosphatase</fullName>
    </recommendedName>
</protein>
<dbReference type="AlphaFoldDB" id="X1E8J9"/>
<name>X1E8J9_9ZZZZ</name>
<proteinExistence type="predicted"/>
<dbReference type="GO" id="GO:0004035">
    <property type="term" value="F:alkaline phosphatase activity"/>
    <property type="evidence" value="ECO:0007669"/>
    <property type="project" value="TreeGrafter"/>
</dbReference>
<dbReference type="SUPFAM" id="SSF53649">
    <property type="entry name" value="Alkaline phosphatase-like"/>
    <property type="match status" value="1"/>
</dbReference>
<feature type="non-terminal residue" evidence="2">
    <location>
        <position position="154"/>
    </location>
</feature>
<dbReference type="InterPro" id="IPR017850">
    <property type="entry name" value="Alkaline_phosphatase_core_sf"/>
</dbReference>
<gene>
    <name evidence="2" type="ORF">S01H4_53050</name>
</gene>